<dbReference type="InterPro" id="IPR027417">
    <property type="entry name" value="P-loop_NTPase"/>
</dbReference>
<reference evidence="2" key="1">
    <citation type="submission" date="2020-03" db="EMBL/GenBank/DDBJ databases">
        <title>The deep terrestrial virosphere.</title>
        <authorList>
            <person name="Holmfeldt K."/>
            <person name="Nilsson E."/>
            <person name="Simone D."/>
            <person name="Lopez-Fernandez M."/>
            <person name="Wu X."/>
            <person name="de Brujin I."/>
            <person name="Lundin D."/>
            <person name="Andersson A."/>
            <person name="Bertilsson S."/>
            <person name="Dopson M."/>
        </authorList>
    </citation>
    <scope>NUCLEOTIDE SEQUENCE</scope>
    <source>
        <strain evidence="2">MM415A00352</strain>
        <strain evidence="1">MM415B00971</strain>
    </source>
</reference>
<dbReference type="EMBL" id="MT141435">
    <property type="protein sequence ID" value="QJA61268.1"/>
    <property type="molecule type" value="Genomic_DNA"/>
</dbReference>
<dbReference type="EMBL" id="MT142499">
    <property type="protein sequence ID" value="QJA82899.1"/>
    <property type="molecule type" value="Genomic_DNA"/>
</dbReference>
<gene>
    <name evidence="2" type="ORF">MM415A00352_0001</name>
    <name evidence="1" type="ORF">MM415B00971_0027</name>
</gene>
<dbReference type="Gene3D" id="3.40.50.300">
    <property type="entry name" value="P-loop containing nucleotide triphosphate hydrolases"/>
    <property type="match status" value="1"/>
</dbReference>
<dbReference type="SUPFAM" id="SSF52540">
    <property type="entry name" value="P-loop containing nucleoside triphosphate hydrolases"/>
    <property type="match status" value="1"/>
</dbReference>
<evidence type="ECO:0000313" key="1">
    <source>
        <dbReference type="EMBL" id="QJA61268.1"/>
    </source>
</evidence>
<dbReference type="AlphaFoldDB" id="A0A6M3KLG4"/>
<proteinExistence type="predicted"/>
<accession>A0A6M3KLG4</accession>
<evidence type="ECO:0000313" key="2">
    <source>
        <dbReference type="EMBL" id="QJA82899.1"/>
    </source>
</evidence>
<dbReference type="CDD" id="cd00267">
    <property type="entry name" value="ABC_ATPase"/>
    <property type="match status" value="1"/>
</dbReference>
<name>A0A6M3KLG4_9ZZZZ</name>
<sequence length="109" mass="12304">MECDLLFKKHGKEYLPLDGDGGGPADVADFALRIAFWSLSKNRPVFVLDEPFKFVSYDLQGKVSDMLRMICDKLNIQIIMVSHQLGINKQADKTFKVVKESGISRVIEV</sequence>
<organism evidence="2">
    <name type="scientific">viral metagenome</name>
    <dbReference type="NCBI Taxonomy" id="1070528"/>
    <lineage>
        <taxon>unclassified sequences</taxon>
        <taxon>metagenomes</taxon>
        <taxon>organismal metagenomes</taxon>
    </lineage>
</organism>
<protein>
    <submittedName>
        <fullName evidence="2">Putative ATPase domain containing protein</fullName>
    </submittedName>
</protein>